<proteinExistence type="predicted"/>
<sequence length="289" mass="32550">MKLPLLKKKLDGLQSTYNKEYLSSDPIWFVHRYRDPVDREVVGLICSSLAYGNVKMIQRNLERLLAILGTRPARYVRGFSPIDRSSFSGFTHRFNTADDIVLLLWYIQQMLEIGGSIGGFFNAGCRNGQDIRQSLSHFVERVLTLDCSPVHPDGILPDGAGVRFFFPSPAGGSACKRLNLYLRWMVRRDDGIDFGLWQFISPANLIIPLDTHVARICRLIGLTRRTCAGWPMAAEITENLKRLDPHDPVKYDFAISRLGILAECPKNPVAEKCFTCKIKSVCTNNGVVT</sequence>
<comment type="caution">
    <text evidence="1">The sequence shown here is derived from an EMBL/GenBank/DDBJ whole genome shotgun (WGS) entry which is preliminary data.</text>
</comment>
<dbReference type="NCBIfam" id="TIGR02757">
    <property type="entry name" value="TIGR02757 family protein"/>
    <property type="match status" value="1"/>
</dbReference>
<reference evidence="1 2" key="1">
    <citation type="journal article" date="2017" name="ISME J.">
        <title>Energy and carbon metabolisms in a deep terrestrial subsurface fluid microbial community.</title>
        <authorList>
            <person name="Momper L."/>
            <person name="Jungbluth S.P."/>
            <person name="Lee M.D."/>
            <person name="Amend J.P."/>
        </authorList>
    </citation>
    <scope>NUCLEOTIDE SEQUENCE [LARGE SCALE GENOMIC DNA]</scope>
    <source>
        <strain evidence="1">SURF_5</strain>
    </source>
</reference>
<dbReference type="InterPro" id="IPR023170">
    <property type="entry name" value="HhH_base_excis_C"/>
</dbReference>
<name>A0A3A4P8E4_ABYX5</name>
<dbReference type="SUPFAM" id="SSF48150">
    <property type="entry name" value="DNA-glycosylase"/>
    <property type="match status" value="1"/>
</dbReference>
<dbReference type="Pfam" id="PF09674">
    <property type="entry name" value="DUF2400"/>
    <property type="match status" value="1"/>
</dbReference>
<organism evidence="1 2">
    <name type="scientific">Abyssobacteria bacterium (strain SURF_5)</name>
    <dbReference type="NCBI Taxonomy" id="2093360"/>
    <lineage>
        <taxon>Bacteria</taxon>
        <taxon>Pseudomonadati</taxon>
        <taxon>Candidatus Hydrogenedentota</taxon>
        <taxon>Candidatus Abyssobacteria</taxon>
    </lineage>
</organism>
<dbReference type="Proteomes" id="UP000265882">
    <property type="component" value="Unassembled WGS sequence"/>
</dbReference>
<gene>
    <name evidence="1" type="ORF">C4520_04430</name>
</gene>
<dbReference type="InterPro" id="IPR011257">
    <property type="entry name" value="DNA_glycosylase"/>
</dbReference>
<dbReference type="GO" id="GO:0003824">
    <property type="term" value="F:catalytic activity"/>
    <property type="evidence" value="ECO:0007669"/>
    <property type="project" value="InterPro"/>
</dbReference>
<dbReference type="EMBL" id="QZKU01000038">
    <property type="protein sequence ID" value="RJP24254.1"/>
    <property type="molecule type" value="Genomic_DNA"/>
</dbReference>
<evidence type="ECO:0000313" key="1">
    <source>
        <dbReference type="EMBL" id="RJP24254.1"/>
    </source>
</evidence>
<dbReference type="InterPro" id="IPR014127">
    <property type="entry name" value="CHP02757"/>
</dbReference>
<protein>
    <submittedName>
        <fullName evidence="1">TIGR02757 family protein</fullName>
    </submittedName>
</protein>
<accession>A0A3A4P8E4</accession>
<dbReference type="AlphaFoldDB" id="A0A3A4P8E4"/>
<dbReference type="GO" id="GO:0006281">
    <property type="term" value="P:DNA repair"/>
    <property type="evidence" value="ECO:0007669"/>
    <property type="project" value="InterPro"/>
</dbReference>
<evidence type="ECO:0000313" key="2">
    <source>
        <dbReference type="Proteomes" id="UP000265882"/>
    </source>
</evidence>
<dbReference type="Gene3D" id="1.10.1670.10">
    <property type="entry name" value="Helix-hairpin-Helix base-excision DNA repair enzymes (C-terminal)"/>
    <property type="match status" value="1"/>
</dbReference>